<dbReference type="Gene3D" id="4.10.400.10">
    <property type="entry name" value="Low-density Lipoprotein Receptor"/>
    <property type="match status" value="1"/>
</dbReference>
<dbReference type="OrthoDB" id="6148380at2759"/>
<dbReference type="RefSeq" id="XP_022311689.1">
    <property type="nucleotide sequence ID" value="XM_022455981.1"/>
</dbReference>
<feature type="region of interest" description="Disordered" evidence="3">
    <location>
        <begin position="596"/>
        <end position="625"/>
    </location>
</feature>
<proteinExistence type="predicted"/>
<dbReference type="SMART" id="SM00192">
    <property type="entry name" value="LDLa"/>
    <property type="match status" value="1"/>
</dbReference>
<keyword evidence="1" id="KW-1015">Disulfide bond</keyword>
<evidence type="ECO:0000256" key="2">
    <source>
        <dbReference type="PROSITE-ProRule" id="PRU00124"/>
    </source>
</evidence>
<dbReference type="PANTHER" id="PTHR39069:SF8">
    <property type="entry name" value="FI17111P1"/>
    <property type="match status" value="1"/>
</dbReference>
<feature type="compositionally biased region" description="Basic and acidic residues" evidence="3">
    <location>
        <begin position="555"/>
        <end position="564"/>
    </location>
</feature>
<organism evidence="4 5">
    <name type="scientific">Crassostrea virginica</name>
    <name type="common">Eastern oyster</name>
    <dbReference type="NCBI Taxonomy" id="6565"/>
    <lineage>
        <taxon>Eukaryota</taxon>
        <taxon>Metazoa</taxon>
        <taxon>Spiralia</taxon>
        <taxon>Lophotrochozoa</taxon>
        <taxon>Mollusca</taxon>
        <taxon>Bivalvia</taxon>
        <taxon>Autobranchia</taxon>
        <taxon>Pteriomorphia</taxon>
        <taxon>Ostreida</taxon>
        <taxon>Ostreoidea</taxon>
        <taxon>Ostreidae</taxon>
        <taxon>Crassostrea</taxon>
    </lineage>
</organism>
<name>A0A8B8C978_CRAVI</name>
<dbReference type="KEGG" id="cvn:111116922"/>
<evidence type="ECO:0000313" key="5">
    <source>
        <dbReference type="RefSeq" id="XP_022311689.1"/>
    </source>
</evidence>
<dbReference type="Proteomes" id="UP000694844">
    <property type="component" value="Chromosome 10"/>
</dbReference>
<dbReference type="InterPro" id="IPR002172">
    <property type="entry name" value="LDrepeatLR_classA_rpt"/>
</dbReference>
<dbReference type="InterPro" id="IPR036055">
    <property type="entry name" value="LDL_receptor-like_sf"/>
</dbReference>
<dbReference type="Pfam" id="PF00057">
    <property type="entry name" value="Ldl_recept_a"/>
    <property type="match status" value="1"/>
</dbReference>
<reference evidence="5" key="1">
    <citation type="submission" date="2025-08" db="UniProtKB">
        <authorList>
            <consortium name="RefSeq"/>
        </authorList>
    </citation>
    <scope>IDENTIFICATION</scope>
    <source>
        <tissue evidence="5">Whole sample</tissue>
    </source>
</reference>
<dbReference type="InterPro" id="IPR023415">
    <property type="entry name" value="LDLR_class-A_CS"/>
</dbReference>
<dbReference type="GeneID" id="111116922"/>
<keyword evidence="4" id="KW-1185">Reference proteome</keyword>
<evidence type="ECO:0000256" key="3">
    <source>
        <dbReference type="SAM" id="MobiDB-lite"/>
    </source>
</evidence>
<dbReference type="AlphaFoldDB" id="A0A8B8C978"/>
<gene>
    <name evidence="5" type="primary">LOC111116922</name>
</gene>
<dbReference type="SUPFAM" id="SSF57424">
    <property type="entry name" value="LDL receptor-like module"/>
    <property type="match status" value="1"/>
</dbReference>
<feature type="region of interest" description="Disordered" evidence="3">
    <location>
        <begin position="544"/>
        <end position="564"/>
    </location>
</feature>
<dbReference type="CDD" id="cd00112">
    <property type="entry name" value="LDLa"/>
    <property type="match status" value="1"/>
</dbReference>
<protein>
    <submittedName>
        <fullName evidence="5">Uncharacterized protein LOC111116922</fullName>
    </submittedName>
</protein>
<dbReference type="PANTHER" id="PTHR39069">
    <property type="entry name" value="ECDYSONE-INDUCIBLE GENE E1, ISOFORM A"/>
    <property type="match status" value="1"/>
</dbReference>
<evidence type="ECO:0000313" key="4">
    <source>
        <dbReference type="Proteomes" id="UP000694844"/>
    </source>
</evidence>
<evidence type="ECO:0000256" key="1">
    <source>
        <dbReference type="ARBA" id="ARBA00023157"/>
    </source>
</evidence>
<accession>A0A8B8C978</accession>
<feature type="compositionally biased region" description="Polar residues" evidence="3">
    <location>
        <begin position="607"/>
        <end position="621"/>
    </location>
</feature>
<dbReference type="PROSITE" id="PS01209">
    <property type="entry name" value="LDLRA_1"/>
    <property type="match status" value="1"/>
</dbReference>
<dbReference type="PROSITE" id="PS50068">
    <property type="entry name" value="LDLRA_2"/>
    <property type="match status" value="1"/>
</dbReference>
<comment type="caution">
    <text evidence="2">Lacks conserved residue(s) required for the propagation of feature annotation.</text>
</comment>
<sequence>MMAYTYRLLLPVLVILVFGILTFLQAALILDKCTRHSQCPADSRCRPSGCDGYTCRCDVSFVYSDDRKRCIPGKLVGEDCDGNLNKCLSPFALCRDGVCRCNMLMEPTTDGLCRAPFEAEIHQSCEEKFCVSSTVCVNDVCECPDDMREITSDEYWFDPCKARRCVNANHSLEYCNGIKLPLLSDLQTEDTDLTPSKSTGDVETKTPNDILQSEAKPEVMITDDTTQEGNENFDDDANIASKKPLDMIEMGKITRNIQRSEFHDKGTKAMKIQSIRSIDDPEDKNTVAMFSLIGVEDPLKSPHEEKEGELNSGRFAQIENSVNLVSTSDIQVDDYTDDNANDLQAQNDGNTEVIATSTQSTINVNDKNAGYENMNTDVMINQDVENKPPLGLGLLTEGIKTDEVAKSRDTLDTSVLSENQESSVIDIRNLNDTLLSSVAPGSLQLLLKSLLGDMLQNNRKINVYQGCSSDLQCPTHAYCTIRGCNQRKQCLCREGYMSSRNGSSCMPDASRACLVSEFRCESSHRCVPLSWVCDGVKDCPDNEDEGGPKCVHQSHHGDDSKDRNRLEDKLNHEASMRMHLEKNIQRLQEEITQLKADHSDRRMPSLPSLQTPNEQSSTEAGKQSIWPDSDSDIFYEGYTETIQTLMKKYGIYTLWGGKMCPRDENTKTLYSGIMSSGFSPNNNKDGAILCLPEIPEYDQSVSGSLKNILNDRLKISGFSRHFTCALCQVQMISSVQTIPAKTTCPKEWKLQYVGILVATGSVQSQNVCMEKSAMINGGLEDSRGHGPYLTPVTVECGRIPCPPYKQNDYLPCVVCSI</sequence>